<dbReference type="OrthoDB" id="3778510at2"/>
<protein>
    <recommendedName>
        <fullName evidence="4">Glycosyltransferase RgtA/B/C/D-like domain-containing protein</fullName>
    </recommendedName>
</protein>
<gene>
    <name evidence="2" type="ORF">GOHSU_20_00400</name>
</gene>
<feature type="transmembrane region" description="Helical" evidence="1">
    <location>
        <begin position="285"/>
        <end position="304"/>
    </location>
</feature>
<feature type="transmembrane region" description="Helical" evidence="1">
    <location>
        <begin position="311"/>
        <end position="330"/>
    </location>
</feature>
<evidence type="ECO:0000256" key="1">
    <source>
        <dbReference type="SAM" id="Phobius"/>
    </source>
</evidence>
<feature type="transmembrane region" description="Helical" evidence="1">
    <location>
        <begin position="248"/>
        <end position="265"/>
    </location>
</feature>
<sequence>MTSVRAAASSQTGAFAAVLILGQLVVRGILVARGDFYWDDLIIIGQASSNPILSWDYLGNSHDGHFMPAAYLLAGITTVLAPVQWWLPAVTLVVLQAIASIAVWRMIRVLAPGAGLGALAALAFYLFVPMTVPAYVWWAAGLNTLPMQAAMAVVVAAAVSLTRDEQPPARRRRLLVRSVLVFVVALAFFEKSLYIAPVALVAAWLAAPGRLRRARALWAWLGGIVVVWTVLYLAVADPTDGEHSLGQTWALTWRSVGAGLVPAVAGGPWQWDRWTTAPPMGEPSAWLTAAGWVLLAGAALGAGLRRRGGARIVVCVAAYAVAAQLPVMWNRSSAATAVELGQTMRYLPDTALVMTIGIALLAAAPGRVPDRVRDRVPEWVPPVVAARVPAIVLTGSAVLLVVSSLIATASFSKSWDDDPTGAYLATARAALAAEPELVLLDQSLPLEVLTPVAYPENQTSRVFGRLRVRPRFADQTDDLKVLDEYGHLVPGGISPVRQVQRGRGTCAEPVTTERQGLQLSGPLLDWHWTAVLDYCADRDGEVAAALDGVERRIQVQAGRHRVYFQLVGGGEQLRLRPVTPDLTLYVDGGRIGEPIVAAYAP</sequence>
<dbReference type="Proteomes" id="UP000053405">
    <property type="component" value="Unassembled WGS sequence"/>
</dbReference>
<keyword evidence="3" id="KW-1185">Reference proteome</keyword>
<reference evidence="2 3" key="1">
    <citation type="submission" date="2012-12" db="EMBL/GenBank/DDBJ databases">
        <title>Whole genome shotgun sequence of Gordonia hirsuta NBRC 16056.</title>
        <authorList>
            <person name="Isaki-Nakamura S."/>
            <person name="Hosoyama A."/>
            <person name="Tsuchikane K."/>
            <person name="Katsumata H."/>
            <person name="Baba S."/>
            <person name="Yamazaki S."/>
            <person name="Fujita N."/>
        </authorList>
    </citation>
    <scope>NUCLEOTIDE SEQUENCE [LARGE SCALE GENOMIC DNA]</scope>
    <source>
        <strain evidence="2 3">NBRC 16056</strain>
    </source>
</reference>
<feature type="transmembrane region" description="Helical" evidence="1">
    <location>
        <begin position="144"/>
        <end position="162"/>
    </location>
</feature>
<name>L7LBR9_9ACTN</name>
<feature type="transmembrane region" description="Helical" evidence="1">
    <location>
        <begin position="350"/>
        <end position="368"/>
    </location>
</feature>
<dbReference type="RefSeq" id="WP_005939706.1">
    <property type="nucleotide sequence ID" value="NZ_ATVK01000049.1"/>
</dbReference>
<evidence type="ECO:0000313" key="3">
    <source>
        <dbReference type="Proteomes" id="UP000053405"/>
    </source>
</evidence>
<feature type="transmembrane region" description="Helical" evidence="1">
    <location>
        <begin position="388"/>
        <end position="411"/>
    </location>
</feature>
<dbReference type="STRING" id="1121927.GOHSU_20_00400"/>
<feature type="transmembrane region" description="Helical" evidence="1">
    <location>
        <begin position="174"/>
        <end position="205"/>
    </location>
</feature>
<accession>L7LBR9</accession>
<keyword evidence="1" id="KW-1133">Transmembrane helix</keyword>
<dbReference type="AlphaFoldDB" id="L7LBR9"/>
<feature type="transmembrane region" description="Helical" evidence="1">
    <location>
        <begin position="12"/>
        <end position="32"/>
    </location>
</feature>
<evidence type="ECO:0000313" key="2">
    <source>
        <dbReference type="EMBL" id="GAC57502.1"/>
    </source>
</evidence>
<proteinExistence type="predicted"/>
<dbReference type="eggNOG" id="COG0815">
    <property type="taxonomic scope" value="Bacteria"/>
</dbReference>
<feature type="transmembrane region" description="Helical" evidence="1">
    <location>
        <begin position="217"/>
        <end position="236"/>
    </location>
</feature>
<feature type="transmembrane region" description="Helical" evidence="1">
    <location>
        <begin position="116"/>
        <end position="138"/>
    </location>
</feature>
<evidence type="ECO:0008006" key="4">
    <source>
        <dbReference type="Google" id="ProtNLM"/>
    </source>
</evidence>
<keyword evidence="1" id="KW-0472">Membrane</keyword>
<dbReference type="EMBL" id="BANT01000020">
    <property type="protein sequence ID" value="GAC57502.1"/>
    <property type="molecule type" value="Genomic_DNA"/>
</dbReference>
<comment type="caution">
    <text evidence="2">The sequence shown here is derived from an EMBL/GenBank/DDBJ whole genome shotgun (WGS) entry which is preliminary data.</text>
</comment>
<keyword evidence="1" id="KW-0812">Transmembrane</keyword>
<organism evidence="2 3">
    <name type="scientific">Gordonia hirsuta DSM 44140 = NBRC 16056</name>
    <dbReference type="NCBI Taxonomy" id="1121927"/>
    <lineage>
        <taxon>Bacteria</taxon>
        <taxon>Bacillati</taxon>
        <taxon>Actinomycetota</taxon>
        <taxon>Actinomycetes</taxon>
        <taxon>Mycobacteriales</taxon>
        <taxon>Gordoniaceae</taxon>
        <taxon>Gordonia</taxon>
    </lineage>
</organism>